<dbReference type="AlphaFoldDB" id="A0A2G9GNY3"/>
<protein>
    <submittedName>
        <fullName evidence="1">Glutathione transferase</fullName>
        <ecNumber evidence="1">2.5.1.18</ecNumber>
    </submittedName>
</protein>
<gene>
    <name evidence="1" type="ORF">CDL12_20733</name>
</gene>
<dbReference type="EC" id="2.5.1.18" evidence="1"/>
<sequence>MAKGLEILKGEIIGKKFFGGDAPGYLDIMVRWIAYWLHFSQQAGGYNWMKNFLQVDIINNNLPPFEVMMSTYKIYRELSLSFLKVEEE</sequence>
<proteinExistence type="predicted"/>
<dbReference type="OrthoDB" id="202840at2759"/>
<dbReference type="SUPFAM" id="SSF47616">
    <property type="entry name" value="GST C-terminal domain-like"/>
    <property type="match status" value="1"/>
</dbReference>
<keyword evidence="1" id="KW-0808">Transferase</keyword>
<dbReference type="Gene3D" id="1.20.1050.10">
    <property type="match status" value="1"/>
</dbReference>
<dbReference type="InterPro" id="IPR036282">
    <property type="entry name" value="Glutathione-S-Trfase_C_sf"/>
</dbReference>
<evidence type="ECO:0000313" key="2">
    <source>
        <dbReference type="Proteomes" id="UP000231279"/>
    </source>
</evidence>
<evidence type="ECO:0000313" key="1">
    <source>
        <dbReference type="EMBL" id="PIN06710.1"/>
    </source>
</evidence>
<dbReference type="EMBL" id="NKXS01004336">
    <property type="protein sequence ID" value="PIN06710.1"/>
    <property type="molecule type" value="Genomic_DNA"/>
</dbReference>
<keyword evidence="2" id="KW-1185">Reference proteome</keyword>
<dbReference type="GO" id="GO:0004364">
    <property type="term" value="F:glutathione transferase activity"/>
    <property type="evidence" value="ECO:0007669"/>
    <property type="project" value="UniProtKB-EC"/>
</dbReference>
<name>A0A2G9GNY3_9LAMI</name>
<organism evidence="1 2">
    <name type="scientific">Handroanthus impetiginosus</name>
    <dbReference type="NCBI Taxonomy" id="429701"/>
    <lineage>
        <taxon>Eukaryota</taxon>
        <taxon>Viridiplantae</taxon>
        <taxon>Streptophyta</taxon>
        <taxon>Embryophyta</taxon>
        <taxon>Tracheophyta</taxon>
        <taxon>Spermatophyta</taxon>
        <taxon>Magnoliopsida</taxon>
        <taxon>eudicotyledons</taxon>
        <taxon>Gunneridae</taxon>
        <taxon>Pentapetalae</taxon>
        <taxon>asterids</taxon>
        <taxon>lamiids</taxon>
        <taxon>Lamiales</taxon>
        <taxon>Bignoniaceae</taxon>
        <taxon>Crescentiina</taxon>
        <taxon>Tabebuia alliance</taxon>
        <taxon>Handroanthus</taxon>
    </lineage>
</organism>
<dbReference type="Proteomes" id="UP000231279">
    <property type="component" value="Unassembled WGS sequence"/>
</dbReference>
<reference evidence="2" key="1">
    <citation type="journal article" date="2018" name="Gigascience">
        <title>Genome assembly of the Pink Ipe (Handroanthus impetiginosus, Bignoniaceae), a highly valued, ecologically keystone Neotropical timber forest tree.</title>
        <authorList>
            <person name="Silva-Junior O.B."/>
            <person name="Grattapaglia D."/>
            <person name="Novaes E."/>
            <person name="Collevatti R.G."/>
        </authorList>
    </citation>
    <scope>NUCLEOTIDE SEQUENCE [LARGE SCALE GENOMIC DNA]</scope>
    <source>
        <strain evidence="2">cv. UFG-1</strain>
    </source>
</reference>
<dbReference type="STRING" id="429701.A0A2G9GNY3"/>
<accession>A0A2G9GNY3</accession>
<comment type="caution">
    <text evidence="1">The sequence shown here is derived from an EMBL/GenBank/DDBJ whole genome shotgun (WGS) entry which is preliminary data.</text>
</comment>